<evidence type="ECO:0000313" key="6">
    <source>
        <dbReference type="EMBL" id="MDT0676075.1"/>
    </source>
</evidence>
<keyword evidence="2" id="KW-0378">Hydrolase</keyword>
<dbReference type="PROSITE" id="PS51409">
    <property type="entry name" value="ARGINASE_2"/>
    <property type="match status" value="1"/>
</dbReference>
<sequence length="335" mass="37689">MKGFKIYNFRSVEKLIATRKGETKFGENVNFIDSFNQLKGHSAKFVLFGIPEDIGVRGNHGKAGTSVAWQTCLKSLLNIQVNEYTSAKNLILLGEIDCKEHLEKASKLAENDPNYLVKLGELVEGIDKIVSAVVQEIVSAGKIPLITGGGHNNAFGNIKGTSEALQKPLNVLNIDAHTDLRQLEHRHSGNGFSYAISKNYLEKYAIFGLHQNYTPQYIFEEMKASENIKFQLFEYLMFSDWEKQKEQFELVIQFVSENDFGLEVDCDAIKDFPSSAKSPTGFSIEQIRCFIRMAKAKNCRYLHICEAAPNSENESQVGKALSYFVTDFMANEIIL</sequence>
<dbReference type="InterPro" id="IPR006035">
    <property type="entry name" value="Ureohydrolase"/>
</dbReference>
<reference evidence="6 7" key="1">
    <citation type="submission" date="2023-09" db="EMBL/GenBank/DDBJ databases">
        <authorList>
            <person name="Rey-Velasco X."/>
        </authorList>
    </citation>
    <scope>NUCLEOTIDE SEQUENCE [LARGE SCALE GENOMIC DNA]</scope>
    <source>
        <strain evidence="6 7">F117</strain>
    </source>
</reference>
<gene>
    <name evidence="6" type="ORF">RM539_05705</name>
</gene>
<dbReference type="Proteomes" id="UP001262582">
    <property type="component" value="Unassembled WGS sequence"/>
</dbReference>
<protein>
    <submittedName>
        <fullName evidence="6">Formimidoylglutamase</fullName>
    </submittedName>
</protein>
<proteinExistence type="inferred from homology"/>
<dbReference type="Gene3D" id="3.40.800.10">
    <property type="entry name" value="Ureohydrolase domain"/>
    <property type="match status" value="1"/>
</dbReference>
<keyword evidence="4" id="KW-0464">Manganese</keyword>
<dbReference type="SUPFAM" id="SSF52768">
    <property type="entry name" value="Arginase/deacetylase"/>
    <property type="match status" value="1"/>
</dbReference>
<keyword evidence="1" id="KW-0479">Metal-binding</keyword>
<organism evidence="6 7">
    <name type="scientific">Autumnicola musiva</name>
    <dbReference type="NCBI Taxonomy" id="3075589"/>
    <lineage>
        <taxon>Bacteria</taxon>
        <taxon>Pseudomonadati</taxon>
        <taxon>Bacteroidota</taxon>
        <taxon>Flavobacteriia</taxon>
        <taxon>Flavobacteriales</taxon>
        <taxon>Flavobacteriaceae</taxon>
        <taxon>Autumnicola</taxon>
    </lineage>
</organism>
<evidence type="ECO:0000256" key="3">
    <source>
        <dbReference type="ARBA" id="ARBA00022808"/>
    </source>
</evidence>
<evidence type="ECO:0000256" key="4">
    <source>
        <dbReference type="ARBA" id="ARBA00023211"/>
    </source>
</evidence>
<dbReference type="EMBL" id="JAVRHK010000003">
    <property type="protein sequence ID" value="MDT0676075.1"/>
    <property type="molecule type" value="Genomic_DNA"/>
</dbReference>
<dbReference type="InterPro" id="IPR023696">
    <property type="entry name" value="Ureohydrolase_dom_sf"/>
</dbReference>
<dbReference type="Pfam" id="PF00491">
    <property type="entry name" value="Arginase"/>
    <property type="match status" value="1"/>
</dbReference>
<evidence type="ECO:0000256" key="1">
    <source>
        <dbReference type="ARBA" id="ARBA00022723"/>
    </source>
</evidence>
<evidence type="ECO:0000313" key="7">
    <source>
        <dbReference type="Proteomes" id="UP001262582"/>
    </source>
</evidence>
<keyword evidence="7" id="KW-1185">Reference proteome</keyword>
<dbReference type="RefSeq" id="WP_311502468.1">
    <property type="nucleotide sequence ID" value="NZ_JAVRHK010000003.1"/>
</dbReference>
<keyword evidence="3" id="KW-0369">Histidine metabolism</keyword>
<evidence type="ECO:0000256" key="5">
    <source>
        <dbReference type="PROSITE-ProRule" id="PRU00742"/>
    </source>
</evidence>
<comment type="caution">
    <text evidence="6">The sequence shown here is derived from an EMBL/GenBank/DDBJ whole genome shotgun (WGS) entry which is preliminary data.</text>
</comment>
<evidence type="ECO:0000256" key="2">
    <source>
        <dbReference type="ARBA" id="ARBA00022801"/>
    </source>
</evidence>
<name>A0ABU3D3G3_9FLAO</name>
<accession>A0ABU3D3G3</accession>
<dbReference type="CDD" id="cd09988">
    <property type="entry name" value="Formimidoylglutamase"/>
    <property type="match status" value="1"/>
</dbReference>
<dbReference type="PANTHER" id="PTHR11358:SF35">
    <property type="entry name" value="FORMIMIDOYLGLUTAMASE"/>
    <property type="match status" value="1"/>
</dbReference>
<dbReference type="PANTHER" id="PTHR11358">
    <property type="entry name" value="ARGINASE/AGMATINASE"/>
    <property type="match status" value="1"/>
</dbReference>
<comment type="similarity">
    <text evidence="5">Belongs to the arginase family.</text>
</comment>